<keyword evidence="4" id="KW-1185">Reference proteome</keyword>
<dbReference type="InterPro" id="IPR007049">
    <property type="entry name" value="Carb-sel_porin_OprB"/>
</dbReference>
<dbReference type="InterPro" id="IPR052932">
    <property type="entry name" value="OprB_Porin"/>
</dbReference>
<dbReference type="Gene3D" id="2.40.160.180">
    <property type="entry name" value="Carbohydrate-selective porin OprB"/>
    <property type="match status" value="1"/>
</dbReference>
<evidence type="ECO:0000313" key="4">
    <source>
        <dbReference type="Proteomes" id="UP000247565"/>
    </source>
</evidence>
<sequence length="424" mass="47423">MNKFNTREVNPSSLDPTKSIFSKPINDYLDKYGIQLGLNWVTETAGVVHGGRRNGADFTQQITFSVDMDWEKIAGLKGFSTHMIVMNRSGRNASADYVGDTQIQAQEVYGGGYSRLFHIYDVYGEQKLWNGRVDIKVGRMSVGDDFAHSPMACQFMILSTCGHPRSTQSQQGFSDWPGAVWGGRILVNMTPNSYFEVGAYQSTPWPQGGATGFYWGTKGTTGAFVPVEFGYNPDIGKHHLVGSIHIGAGIDSSHFQTWSSQVLNNNKKDFRTQFWIQSYQMIYRHDAIDDHGLFVLANYGHDSTTTSTFKDFYNFGFLDRGFWKDRAYDQIGVMFTYYTIPHTLRHAQQFQVAHGAPLNGNGVFALLNGAPGVQGDSILFEANYGFAAYRGIMIMPVFEYFHHVAATKAYKDATIVGLKTNVTF</sequence>
<dbReference type="AlphaFoldDB" id="A0A318N349"/>
<dbReference type="EMBL" id="QGLT01000001">
    <property type="protein sequence ID" value="PXZ02113.1"/>
    <property type="molecule type" value="Genomic_DNA"/>
</dbReference>
<evidence type="ECO:0000256" key="2">
    <source>
        <dbReference type="RuleBase" id="RU363072"/>
    </source>
</evidence>
<comment type="caution">
    <text evidence="3">The sequence shown here is derived from an EMBL/GenBank/DDBJ whole genome shotgun (WGS) entry which is preliminary data.</text>
</comment>
<dbReference type="InterPro" id="IPR038673">
    <property type="entry name" value="OprB_sf"/>
</dbReference>
<name>A0A318N349_9PROT</name>
<dbReference type="PANTHER" id="PTHR37944">
    <property type="entry name" value="PORIN B"/>
    <property type="match status" value="1"/>
</dbReference>
<comment type="similarity">
    <text evidence="1 2">Belongs to the OprB family.</text>
</comment>
<dbReference type="GO" id="GO:0016020">
    <property type="term" value="C:membrane"/>
    <property type="evidence" value="ECO:0007669"/>
    <property type="project" value="InterPro"/>
</dbReference>
<dbReference type="Pfam" id="PF04966">
    <property type="entry name" value="OprB"/>
    <property type="match status" value="1"/>
</dbReference>
<dbReference type="PANTHER" id="PTHR37944:SF1">
    <property type="entry name" value="PORIN B"/>
    <property type="match status" value="1"/>
</dbReference>
<accession>A0A318N349</accession>
<evidence type="ECO:0000313" key="3">
    <source>
        <dbReference type="EMBL" id="PXZ02113.1"/>
    </source>
</evidence>
<protein>
    <submittedName>
        <fullName evidence="3">Carbohydrate porin</fullName>
    </submittedName>
</protein>
<dbReference type="GO" id="GO:0015288">
    <property type="term" value="F:porin activity"/>
    <property type="evidence" value="ECO:0007669"/>
    <property type="project" value="InterPro"/>
</dbReference>
<gene>
    <name evidence="3" type="ORF">DK869_03475</name>
</gene>
<dbReference type="GO" id="GO:0008643">
    <property type="term" value="P:carbohydrate transport"/>
    <property type="evidence" value="ECO:0007669"/>
    <property type="project" value="InterPro"/>
</dbReference>
<proteinExistence type="inferred from homology"/>
<evidence type="ECO:0000256" key="1">
    <source>
        <dbReference type="ARBA" id="ARBA00008769"/>
    </source>
</evidence>
<organism evidence="3 4">
    <name type="scientific">Commensalibacter melissae</name>
    <dbReference type="NCBI Taxonomy" id="2070537"/>
    <lineage>
        <taxon>Bacteria</taxon>
        <taxon>Pseudomonadati</taxon>
        <taxon>Pseudomonadota</taxon>
        <taxon>Alphaproteobacteria</taxon>
        <taxon>Acetobacterales</taxon>
        <taxon>Acetobacteraceae</taxon>
    </lineage>
</organism>
<dbReference type="OrthoDB" id="177316at2"/>
<dbReference type="Proteomes" id="UP000247565">
    <property type="component" value="Unassembled WGS sequence"/>
</dbReference>
<reference evidence="3 4" key="1">
    <citation type="submission" date="2018-05" db="EMBL/GenBank/DDBJ databases">
        <title>Reference genomes for bee gut microbiota database.</title>
        <authorList>
            <person name="Ellegaard K.M."/>
        </authorList>
    </citation>
    <scope>NUCLEOTIDE SEQUENCE [LARGE SCALE GENOMIC DNA]</scope>
    <source>
        <strain evidence="3 4">ESL0284</strain>
    </source>
</reference>